<dbReference type="GO" id="GO:0005737">
    <property type="term" value="C:cytoplasm"/>
    <property type="evidence" value="ECO:0007669"/>
    <property type="project" value="UniProtKB-ARBA"/>
</dbReference>
<dbReference type="InterPro" id="IPR057268">
    <property type="entry name" value="Ribosomal_L18"/>
</dbReference>
<dbReference type="SUPFAM" id="SSF53137">
    <property type="entry name" value="Translational machinery components"/>
    <property type="match status" value="1"/>
</dbReference>
<keyword evidence="6" id="KW-1185">Reference proteome</keyword>
<keyword evidence="3" id="KW-0687">Ribonucleoprotein</keyword>
<dbReference type="GO" id="GO:0003735">
    <property type="term" value="F:structural constituent of ribosome"/>
    <property type="evidence" value="ECO:0007669"/>
    <property type="project" value="InterPro"/>
</dbReference>
<evidence type="ECO:0000313" key="5">
    <source>
        <dbReference type="EMBL" id="RZB91114.1"/>
    </source>
</evidence>
<keyword evidence="4" id="KW-1133">Transmembrane helix</keyword>
<evidence type="ECO:0000256" key="1">
    <source>
        <dbReference type="ARBA" id="ARBA00007116"/>
    </source>
</evidence>
<name>A0A445IY82_GLYSO</name>
<evidence type="ECO:0000256" key="4">
    <source>
        <dbReference type="SAM" id="Phobius"/>
    </source>
</evidence>
<proteinExistence type="inferred from homology"/>
<dbReference type="PANTHER" id="PTHR12899:SF3">
    <property type="entry name" value="LARGE RIBOSOMAL SUBUNIT PROTEIN UL18M"/>
    <property type="match status" value="1"/>
</dbReference>
<dbReference type="GO" id="GO:0008097">
    <property type="term" value="F:5S rRNA binding"/>
    <property type="evidence" value="ECO:0007669"/>
    <property type="project" value="TreeGrafter"/>
</dbReference>
<reference evidence="5 6" key="1">
    <citation type="submission" date="2018-09" db="EMBL/GenBank/DDBJ databases">
        <title>A high-quality reference genome of wild soybean provides a powerful tool to mine soybean genomes.</title>
        <authorList>
            <person name="Xie M."/>
            <person name="Chung C.Y.L."/>
            <person name="Li M.-W."/>
            <person name="Wong F.-L."/>
            <person name="Chan T.-F."/>
            <person name="Lam H.-M."/>
        </authorList>
    </citation>
    <scope>NUCLEOTIDE SEQUENCE [LARGE SCALE GENOMIC DNA]</scope>
    <source>
        <strain evidence="6">cv. W05</strain>
        <tissue evidence="5">Hypocotyl of etiolated seedlings</tissue>
    </source>
</reference>
<keyword evidence="4" id="KW-0472">Membrane</keyword>
<organism evidence="5 6">
    <name type="scientific">Glycine soja</name>
    <name type="common">Wild soybean</name>
    <dbReference type="NCBI Taxonomy" id="3848"/>
    <lineage>
        <taxon>Eukaryota</taxon>
        <taxon>Viridiplantae</taxon>
        <taxon>Streptophyta</taxon>
        <taxon>Embryophyta</taxon>
        <taxon>Tracheophyta</taxon>
        <taxon>Spermatophyta</taxon>
        <taxon>Magnoliopsida</taxon>
        <taxon>eudicotyledons</taxon>
        <taxon>Gunneridae</taxon>
        <taxon>Pentapetalae</taxon>
        <taxon>rosids</taxon>
        <taxon>fabids</taxon>
        <taxon>Fabales</taxon>
        <taxon>Fabaceae</taxon>
        <taxon>Papilionoideae</taxon>
        <taxon>50 kb inversion clade</taxon>
        <taxon>NPAAA clade</taxon>
        <taxon>indigoferoid/millettioid clade</taxon>
        <taxon>Phaseoleae</taxon>
        <taxon>Glycine</taxon>
        <taxon>Glycine subgen. Soja</taxon>
    </lineage>
</organism>
<dbReference type="InterPro" id="IPR005484">
    <property type="entry name" value="Ribosomal_uL18_bac/plant/anim"/>
</dbReference>
<accession>A0A445IY82</accession>
<evidence type="ECO:0000256" key="3">
    <source>
        <dbReference type="ARBA" id="ARBA00023274"/>
    </source>
</evidence>
<dbReference type="GO" id="GO:0006412">
    <property type="term" value="P:translation"/>
    <property type="evidence" value="ECO:0007669"/>
    <property type="project" value="InterPro"/>
</dbReference>
<keyword evidence="4" id="KW-0812">Transmembrane</keyword>
<keyword evidence="2 5" id="KW-0689">Ribosomal protein</keyword>
<dbReference type="GO" id="GO:0005840">
    <property type="term" value="C:ribosome"/>
    <property type="evidence" value="ECO:0007669"/>
    <property type="project" value="UniProtKB-KW"/>
</dbReference>
<dbReference type="Proteomes" id="UP000289340">
    <property type="component" value="Chromosome 9"/>
</dbReference>
<comment type="caution">
    <text evidence="5">The sequence shown here is derived from an EMBL/GenBank/DDBJ whole genome shotgun (WGS) entry which is preliminary data.</text>
</comment>
<dbReference type="EMBL" id="QZWG01000009">
    <property type="protein sequence ID" value="RZB91114.1"/>
    <property type="molecule type" value="Genomic_DNA"/>
</dbReference>
<feature type="transmembrane region" description="Helical" evidence="4">
    <location>
        <begin position="119"/>
        <end position="145"/>
    </location>
</feature>
<protein>
    <submittedName>
        <fullName evidence="5">50S ribosomal protein L18, chloroplastic isoform B</fullName>
    </submittedName>
</protein>
<dbReference type="GO" id="GO:1990904">
    <property type="term" value="C:ribonucleoprotein complex"/>
    <property type="evidence" value="ECO:0007669"/>
    <property type="project" value="UniProtKB-KW"/>
</dbReference>
<gene>
    <name evidence="5" type="ORF">D0Y65_023492</name>
</gene>
<dbReference type="Gene3D" id="3.30.420.100">
    <property type="match status" value="1"/>
</dbReference>
<evidence type="ECO:0000256" key="2">
    <source>
        <dbReference type="ARBA" id="ARBA00022980"/>
    </source>
</evidence>
<dbReference type="CDD" id="cd00432">
    <property type="entry name" value="Ribosomal_L18_L5e"/>
    <property type="match status" value="1"/>
</dbReference>
<sequence>MLASSLSFLHSCSSSSFLLSISLPNPKPSHSLPFVLEAKDRTRREDRSARHTRIRKKVEGTPERPRLSVFRSNKHLSVQVIDDTKMHTLASISTMQKTVAEEFNYSAGPTLVISLYRCYYAVFSFFFVLDAVILFYCCLIGLCVVNDNIEHILPVFSNDRET</sequence>
<evidence type="ECO:0000313" key="6">
    <source>
        <dbReference type="Proteomes" id="UP000289340"/>
    </source>
</evidence>
<comment type="similarity">
    <text evidence="1">Belongs to the universal ribosomal protein uL18 family.</text>
</comment>
<dbReference type="AlphaFoldDB" id="A0A445IY82"/>
<dbReference type="Pfam" id="PF00861">
    <property type="entry name" value="Ribosomal_L18p"/>
    <property type="match status" value="1"/>
</dbReference>
<dbReference type="PANTHER" id="PTHR12899">
    <property type="entry name" value="39S RIBOSOMAL PROTEIN L18, MITOCHONDRIAL"/>
    <property type="match status" value="1"/>
</dbReference>
<dbReference type="Gramene" id="XM_028325912.1">
    <property type="protein sequence ID" value="XP_028181713.1"/>
    <property type="gene ID" value="LOC114368685"/>
</dbReference>